<organism evidence="2 3">
    <name type="scientific">Candidatus Accumulibacter adjunctus</name>
    <dbReference type="NCBI Taxonomy" id="1454001"/>
    <lineage>
        <taxon>Bacteria</taxon>
        <taxon>Pseudomonadati</taxon>
        <taxon>Pseudomonadota</taxon>
        <taxon>Betaproteobacteria</taxon>
        <taxon>Candidatus Accumulibacter</taxon>
    </lineage>
</organism>
<dbReference type="AlphaFoldDB" id="A0A011NYP0"/>
<feature type="compositionally biased region" description="Polar residues" evidence="1">
    <location>
        <begin position="11"/>
        <end position="23"/>
    </location>
</feature>
<feature type="compositionally biased region" description="Basic and acidic residues" evidence="1">
    <location>
        <begin position="51"/>
        <end position="81"/>
    </location>
</feature>
<dbReference type="Proteomes" id="UP000020218">
    <property type="component" value="Unassembled WGS sequence"/>
</dbReference>
<protein>
    <submittedName>
        <fullName evidence="2">Uncharacterized protein</fullName>
    </submittedName>
</protein>
<feature type="region of interest" description="Disordered" evidence="1">
    <location>
        <begin position="1"/>
        <end position="203"/>
    </location>
</feature>
<dbReference type="EMBL" id="JFAX01000001">
    <property type="protein sequence ID" value="EXI69772.1"/>
    <property type="molecule type" value="Genomic_DNA"/>
</dbReference>
<name>A0A011NYP0_9PROT</name>
<sequence>MRIKPLAQGGQARTESQRNGQQEADSENHAERQQTGSYQPPDAGGSRPLRRAPDAIERVLQLGEDRCRANEEKDQAEDRCHGAFGGPARAFQQSLDGQRSRCPQQSLQLRKDFTARGLLAEKEPGDRNHDQQQGSNRKHRVEGQCRSHALGVVSDPVHGSRLEEIQDVPERHAPTPCRSARPRARVGPPCSGEHLTPVRNGCG</sequence>
<comment type="caution">
    <text evidence="2">The sequence shown here is derived from an EMBL/GenBank/DDBJ whole genome shotgun (WGS) entry which is preliminary data.</text>
</comment>
<feature type="compositionally biased region" description="Basic and acidic residues" evidence="1">
    <location>
        <begin position="158"/>
        <end position="173"/>
    </location>
</feature>
<keyword evidence="3" id="KW-1185">Reference proteome</keyword>
<evidence type="ECO:0000256" key="1">
    <source>
        <dbReference type="SAM" id="MobiDB-lite"/>
    </source>
</evidence>
<reference evidence="2" key="1">
    <citation type="submission" date="2014-02" db="EMBL/GenBank/DDBJ databases">
        <title>Expanding our view of genomic diversity in Candidatus Accumulibacter clades.</title>
        <authorList>
            <person name="Skennerton C.T."/>
            <person name="Barr J.J."/>
            <person name="Slater F.R."/>
            <person name="Bond P.L."/>
            <person name="Tyson G.W."/>
        </authorList>
    </citation>
    <scope>NUCLEOTIDE SEQUENCE [LARGE SCALE GENOMIC DNA]</scope>
</reference>
<feature type="compositionally biased region" description="Basic and acidic residues" evidence="1">
    <location>
        <begin position="109"/>
        <end position="130"/>
    </location>
</feature>
<gene>
    <name evidence="2" type="ORF">AW08_00265</name>
</gene>
<accession>A0A011NYP0</accession>
<proteinExistence type="predicted"/>
<evidence type="ECO:0000313" key="2">
    <source>
        <dbReference type="EMBL" id="EXI69772.1"/>
    </source>
</evidence>
<evidence type="ECO:0000313" key="3">
    <source>
        <dbReference type="Proteomes" id="UP000020218"/>
    </source>
</evidence>
<feature type="compositionally biased region" description="Polar residues" evidence="1">
    <location>
        <begin position="91"/>
        <end position="108"/>
    </location>
</feature>